<dbReference type="EMBL" id="GGEC01056664">
    <property type="protein sequence ID" value="MBX37148.1"/>
    <property type="molecule type" value="Transcribed_RNA"/>
</dbReference>
<proteinExistence type="predicted"/>
<dbReference type="AlphaFoldDB" id="A0A2P2N3U3"/>
<name>A0A2P2N3U3_RHIMU</name>
<sequence length="18" mass="2185">MHFMIGDSPSYRDRTSER</sequence>
<organism evidence="1">
    <name type="scientific">Rhizophora mucronata</name>
    <name type="common">Asiatic mangrove</name>
    <dbReference type="NCBI Taxonomy" id="61149"/>
    <lineage>
        <taxon>Eukaryota</taxon>
        <taxon>Viridiplantae</taxon>
        <taxon>Streptophyta</taxon>
        <taxon>Embryophyta</taxon>
        <taxon>Tracheophyta</taxon>
        <taxon>Spermatophyta</taxon>
        <taxon>Magnoliopsida</taxon>
        <taxon>eudicotyledons</taxon>
        <taxon>Gunneridae</taxon>
        <taxon>Pentapetalae</taxon>
        <taxon>rosids</taxon>
        <taxon>fabids</taxon>
        <taxon>Malpighiales</taxon>
        <taxon>Rhizophoraceae</taxon>
        <taxon>Rhizophora</taxon>
    </lineage>
</organism>
<reference evidence="1" key="1">
    <citation type="submission" date="2018-02" db="EMBL/GenBank/DDBJ databases">
        <title>Rhizophora mucronata_Transcriptome.</title>
        <authorList>
            <person name="Meera S.P."/>
            <person name="Sreeshan A."/>
            <person name="Augustine A."/>
        </authorList>
    </citation>
    <scope>NUCLEOTIDE SEQUENCE</scope>
    <source>
        <tissue evidence="1">Leaf</tissue>
    </source>
</reference>
<protein>
    <submittedName>
        <fullName evidence="1">Uncharacterized protein</fullName>
    </submittedName>
</protein>
<accession>A0A2P2N3U3</accession>
<evidence type="ECO:0000313" key="1">
    <source>
        <dbReference type="EMBL" id="MBX37148.1"/>
    </source>
</evidence>